<comment type="caution">
    <text evidence="1">The sequence shown here is derived from an EMBL/GenBank/DDBJ whole genome shotgun (WGS) entry which is preliminary data.</text>
</comment>
<protein>
    <submittedName>
        <fullName evidence="1">Uncharacterized protein</fullName>
    </submittedName>
</protein>
<accession>A0A812IME0</accession>
<dbReference type="InterPro" id="IPR036502">
    <property type="entry name" value="NiSOD_sf"/>
</dbReference>
<dbReference type="Proteomes" id="UP000604046">
    <property type="component" value="Unassembled WGS sequence"/>
</dbReference>
<evidence type="ECO:0000313" key="1">
    <source>
        <dbReference type="EMBL" id="CAE7040736.1"/>
    </source>
</evidence>
<name>A0A812IME0_9DINO</name>
<dbReference type="Gene3D" id="1.20.120.400">
    <property type="entry name" value="Nickel-containing superoxide dismutase"/>
    <property type="match status" value="1"/>
</dbReference>
<dbReference type="Pfam" id="PF09055">
    <property type="entry name" value="Sod_Ni"/>
    <property type="match status" value="1"/>
</dbReference>
<dbReference type="OrthoDB" id="430314at2759"/>
<evidence type="ECO:0000313" key="2">
    <source>
        <dbReference type="Proteomes" id="UP000604046"/>
    </source>
</evidence>
<dbReference type="GO" id="GO:0016151">
    <property type="term" value="F:nickel cation binding"/>
    <property type="evidence" value="ECO:0007669"/>
    <property type="project" value="InterPro"/>
</dbReference>
<gene>
    <name evidence="1" type="ORF">SNAT2548_LOCUS4818</name>
</gene>
<reference evidence="1" key="1">
    <citation type="submission" date="2021-02" db="EMBL/GenBank/DDBJ databases">
        <authorList>
            <person name="Dougan E. K."/>
            <person name="Rhodes N."/>
            <person name="Thang M."/>
            <person name="Chan C."/>
        </authorList>
    </citation>
    <scope>NUCLEOTIDE SEQUENCE</scope>
</reference>
<proteinExistence type="predicted"/>
<dbReference type="InterPro" id="IPR014123">
    <property type="entry name" value="Superoxide_dismutase_Ni-type"/>
</dbReference>
<sequence length="292" mass="32237">MLAQQVTSGEKELRAEVEQAVASMLELAVPWLVQHFLLCTGAVRLSRSQFHAFSILPHSFLVLCLCPMRRHSGQRRFFPHVLVVAAVLGHVQSELAHHPKACGGFSADRYSMQEPTAHSQQPNALQEIADAWLAPLLSLPPDSVPCGIFTDELRVQAMMEDASTVRKAVVQSQELHKAGALQDIHQMVRWIATKEDHCQKIMTTTADYFLAQKVKKADLSEDDYLKRLALHHDVMAGGPEVLPRRLLQGILLPTVAADASVQCSNRFGSQLLHKLKGAPKARGRLQRAVAGS</sequence>
<dbReference type="EMBL" id="CAJNDS010000300">
    <property type="protein sequence ID" value="CAE7040736.1"/>
    <property type="molecule type" value="Genomic_DNA"/>
</dbReference>
<dbReference type="AlphaFoldDB" id="A0A812IME0"/>
<keyword evidence="2" id="KW-1185">Reference proteome</keyword>
<dbReference type="GO" id="GO:0004784">
    <property type="term" value="F:superoxide dismutase activity"/>
    <property type="evidence" value="ECO:0007669"/>
    <property type="project" value="InterPro"/>
</dbReference>
<organism evidence="1 2">
    <name type="scientific">Symbiodinium natans</name>
    <dbReference type="NCBI Taxonomy" id="878477"/>
    <lineage>
        <taxon>Eukaryota</taxon>
        <taxon>Sar</taxon>
        <taxon>Alveolata</taxon>
        <taxon>Dinophyceae</taxon>
        <taxon>Suessiales</taxon>
        <taxon>Symbiodiniaceae</taxon>
        <taxon>Symbiodinium</taxon>
    </lineage>
</organism>